<reference evidence="3" key="6">
    <citation type="journal article" date="2016" name="MSphere">
        <title>Comparison of the Gene Coding Contents and Other Unusual Features of the GC-Rich and AT-Rich Branch Probosciviruses.</title>
        <authorList>
            <person name="Ling P.D."/>
            <person name="Long S.Y."/>
            <person name="Zong J.C."/>
            <person name="Heaggans S.Y."/>
            <person name="Qin X."/>
            <person name="Hayward G.S."/>
        </authorList>
    </citation>
    <scope>NUCLEOTIDE SEQUENCE</scope>
    <source>
        <strain evidence="8">IP143 Kozhikode l</strain>
        <strain evidence="7">IP164 Muthanga2</strain>
        <strain evidence="6">IP165 Thirunelli2</strain>
        <strain evidence="5">IP43 Chellama Vandalur</strain>
        <strain evidence="3">Kimba NAP23</strain>
        <strain evidence="9">Umesh</strain>
    </source>
</reference>
<dbReference type="Pfam" id="PF10867">
    <property type="entry name" value="DUF2664"/>
    <property type="match status" value="1"/>
</dbReference>
<reference evidence="4" key="5">
    <citation type="journal article" date="2016" name="MSphere">
        <title>Complete Genome Sequence of Elephant Endotheliotropic Herpesvirus 4, the First Example of a GC-Rich Branch Proboscivirus.</title>
        <authorList>
            <person name="Ling P.D."/>
            <person name="Long S.Y."/>
            <person name="Fuery A."/>
            <person name="Peng R.S."/>
            <person name="Heaggans S.Y."/>
            <person name="Qin X."/>
            <person name="Worley K.C."/>
            <person name="Dugan S."/>
            <person name="Hayward G.S."/>
        </authorList>
    </citation>
    <scope>NUCLEOTIDE SEQUENCE</scope>
    <source>
        <strain evidence="4">IP91 Thirunelli1</strain>
    </source>
</reference>
<dbReference type="EMBL" id="OR543011">
    <property type="protein sequence ID" value="WNZ34563.1"/>
    <property type="molecule type" value="Genomic_DNA"/>
</dbReference>
<reference evidence="2" key="1">
    <citation type="submission" date="2010-04" db="EMBL/GenBank/DDBJ databases">
        <title>The Genomes of Seven Distinct Elephant Herpesviruses Associated with Hemorrhagic Disease are Highly Diverged from Both Cytomegaloviruses and Roseoloviruses and Form a New Proboscivirus Genus.</title>
        <authorList>
            <person name="Richman L.K."/>
            <person name="Zong J.-C."/>
            <person name="Latimer E."/>
            <person name="Heaggans S.Y."/>
            <person name="Montali R.J."/>
            <person name="Hayward G.S."/>
        </authorList>
    </citation>
    <scope>NUCLEOTIDE SEQUENCE</scope>
    <source>
        <strain evidence="2">North American #NAP11</strain>
    </source>
</reference>
<reference evidence="5" key="8">
    <citation type="submission" date="2019-08" db="EMBL/GenBank/DDBJ databases">
        <title>Annotated Complete DNA Sequences of Six EEHV1A Genomes from Lethal HD Cases in Young Asian Elephants from India.</title>
        <authorList>
            <person name="Krishnankutty S.P."/>
            <person name="Zachariah A."/>
            <person name="Maheswari U."/>
            <person name="Heaggans S.Y."/>
            <person name="Muraleedharan M."/>
            <person name="Velayutham D."/>
            <person name="Santhosh S."/>
            <person name="Hayward G.S."/>
        </authorList>
    </citation>
    <scope>NUCLEOTIDE SEQUENCE</scope>
    <source>
        <strain evidence="8">IP143 Kozhikode l</strain>
        <strain evidence="6">IP165 Thirunelli2</strain>
        <strain evidence="5">IP43 Chellama Vandalur</strain>
    </source>
</reference>
<evidence type="ECO:0000313" key="9">
    <source>
        <dbReference type="EMBL" id="WNZ34563.1"/>
    </source>
</evidence>
<sequence length="122" mass="13880">MTSPHNHMAYLKQHVLMTVDADHHRSLRTRLGTQHVLTKIQGIKTKESHGAFQFAEDKARLEAVSRSILLKRARTNKNKNALKEINVEKVDSILVTSEAVHDDIDEIYHATIEDECGILNQD</sequence>
<accession>E2IKY0</accession>
<reference evidence="9" key="11">
    <citation type="submission" date="2023-09" db="EMBL/GenBank/DDBJ databases">
        <title>Epidemiological, serological and virological analysis of an outbreak of Elephant endotheliotropic hemorrhagic disease in Switzerland.</title>
        <authorList>
            <person name="Ackermann M."/>
            <person name="Kubacki J."/>
            <person name="Hatt J.-M."/>
            <person name="Schetle N."/>
            <person name="Steinmetz H."/>
            <person name="Heaggans-Ebbesen S.Y."/>
            <person name="Hayward G.S."/>
        </authorList>
    </citation>
    <scope>NUCLEOTIDE SEQUENCE</scope>
    <source>
        <strain evidence="9">Umesh</strain>
    </source>
</reference>
<reference evidence="4" key="12">
    <citation type="journal article" name="PLoS ONE">
        <title>Extended genotypic evaluation and comparison of twenty-two cases of lethal EEHV1 hemorrhagic disease in wild and captive Asian elephants in India.</title>
        <authorList>
            <person name="Zachariah A."/>
            <person name="Sajesh P.K."/>
            <person name="Santhosh S."/>
            <person name="Bathrachalam C."/>
            <person name="Megha M."/>
            <person name="Pandiyan J."/>
            <person name="Jishnu M."/>
            <person name="Kobragade R.S."/>
            <person name="Long S.Y."/>
            <person name="Zong J.-C."/>
            <person name="Latimer E.M."/>
            <person name="Heaggans S.Y."/>
            <person name="Hayward G.S."/>
        </authorList>
    </citation>
    <scope>NUCLEOTIDE SEQUENCE</scope>
    <source>
        <strain evidence="8">IP143 Kozhikode l</strain>
        <strain evidence="7">IP164 Muthanga2</strain>
        <strain evidence="6">IP165 Thirunelli2</strain>
        <strain evidence="5">IP43 Chellama Vandalur</strain>
        <strain evidence="4">IP91 Thirunelli1</strain>
    </source>
</reference>
<dbReference type="EMBL" id="MN366292">
    <property type="protein sequence ID" value="QOE74850.1"/>
    <property type="molecule type" value="Genomic_DNA"/>
</dbReference>
<evidence type="ECO:0000256" key="1">
    <source>
        <dbReference type="ARBA" id="ARBA00009912"/>
    </source>
</evidence>
<dbReference type="EMBL" id="KC618527">
    <property type="protein sequence ID" value="AGG16104.1"/>
    <property type="molecule type" value="Genomic_DNA"/>
</dbReference>
<dbReference type="EMBL" id="MN366291">
    <property type="protein sequence ID" value="QOE74730.1"/>
    <property type="molecule type" value="Genomic_DNA"/>
</dbReference>
<reference evidence="3 10" key="2">
    <citation type="journal article" date="2013" name="Genome Announc.">
        <title>Complete Genome Sequence of Elephant Endotheliotropic Herpesvirus 1A.</title>
        <authorList>
            <person name="Ling P.D."/>
            <person name="Reid J.G."/>
            <person name="Qin X."/>
            <person name="Muzny D.M."/>
            <person name="Gibbs R."/>
            <person name="Petrosino J."/>
            <person name="Peng R."/>
            <person name="Zong J.C."/>
            <person name="Heaggans S.Y."/>
            <person name="Hayward G.S."/>
        </authorList>
    </citation>
    <scope>NUCLEOTIDE SEQUENCE [LARGE SCALE GENOMIC DNA]</scope>
    <source>
        <strain evidence="8">IP143 Kozhikode l</strain>
        <strain evidence="7">IP164 Muthanga2</strain>
        <strain evidence="6">IP165 Thirunelli2</strain>
        <strain evidence="5">IP43 Chellama Vandalur</strain>
        <strain evidence="4">IP91 Thirunelli1</strain>
        <strain evidence="3">Kimba NAP23</strain>
        <strain evidence="9">Umesh</strain>
    </source>
</reference>
<reference evidence="3" key="4">
    <citation type="submission" date="2013-02" db="EMBL/GenBank/DDBJ databases">
        <authorList>
            <person name="Zong J.-C."/>
            <person name="Heaggans S.Y."/>
            <person name="Hayward G.S."/>
        </authorList>
    </citation>
    <scope>NUCLEOTIDE SEQUENCE</scope>
    <source>
        <strain evidence="3">Kimba NAP23</strain>
    </source>
</reference>
<evidence type="ECO:0000313" key="7">
    <source>
        <dbReference type="EMBL" id="QOE74966.1"/>
    </source>
</evidence>
<dbReference type="EMBL" id="MN366290">
    <property type="protein sequence ID" value="QOE74613.1"/>
    <property type="molecule type" value="Genomic_DNA"/>
</dbReference>
<name>E2IKY0_ELHV1</name>
<evidence type="ECO:0000313" key="5">
    <source>
        <dbReference type="EMBL" id="QOE74730.1"/>
    </source>
</evidence>
<reference evidence="9" key="7">
    <citation type="journal article" date="2017" name="PLoS ONE">
        <title>Identification of shedders of elephant endotheliotropic herpesviruses among Asian elephants (Elephas maximus) in Switzerland.</title>
        <authorList>
            <person name="Ackermann M."/>
            <person name="Hatt J.M."/>
            <person name="Schetle N."/>
            <person name="Steinmetz H."/>
        </authorList>
    </citation>
    <scope>NUCLEOTIDE SEQUENCE</scope>
    <source>
        <strain evidence="9">Umesh</strain>
    </source>
</reference>
<dbReference type="EMBL" id="HM568515">
    <property type="protein sequence ID" value="ADK70806.1"/>
    <property type="molecule type" value="Genomic_DNA"/>
</dbReference>
<evidence type="ECO:0000313" key="4">
    <source>
        <dbReference type="EMBL" id="QOE74613.1"/>
    </source>
</evidence>
<dbReference type="InterPro" id="IPR022614">
    <property type="entry name" value="Herpesvirus_UL96"/>
</dbReference>
<organism evidence="2">
    <name type="scientific">Elephant endotheliotropic herpesvirus 1A</name>
    <dbReference type="NCBI Taxonomy" id="759753"/>
    <lineage>
        <taxon>Viruses</taxon>
        <taxon>Duplodnaviria</taxon>
        <taxon>Heunggongvirae</taxon>
        <taxon>Peploviricota</taxon>
        <taxon>Herviviricetes</taxon>
        <taxon>Herpesvirales</taxon>
        <taxon>Orthoherpesviridae</taxon>
        <taxon>Betaherpesvirinae</taxon>
        <taxon>Proboscivirus</taxon>
        <taxon>Proboscivirus elephantidbeta1</taxon>
        <taxon>Elephantid herpesvirus 1</taxon>
    </lineage>
</organism>
<protein>
    <submittedName>
        <fullName evidence="2 3">U68</fullName>
    </submittedName>
</protein>
<evidence type="ECO:0000313" key="2">
    <source>
        <dbReference type="EMBL" id="ADK70806.1"/>
    </source>
</evidence>
<evidence type="ECO:0000313" key="10">
    <source>
        <dbReference type="Proteomes" id="UP000157603"/>
    </source>
</evidence>
<evidence type="ECO:0000313" key="6">
    <source>
        <dbReference type="EMBL" id="QOE74850.1"/>
    </source>
</evidence>
<reference evidence="4" key="3">
    <citation type="journal article" date="2013" name="J. Wildl. Dis.">
        <title>Fatal herpesvirus hemorrhagic disease in wild and orphan asian elephants in southern India.</title>
        <authorList>
            <person name="Zachariah A."/>
            <person name="Zong J.-C."/>
            <person name="Long S.Y."/>
            <person name="Latimer E.M."/>
            <person name="Heaggans S.Y."/>
            <person name="Richman L.K."/>
            <person name="Hayward G.S."/>
        </authorList>
    </citation>
    <scope>NUCLEOTIDE SEQUENCE</scope>
    <source>
        <strain evidence="8">IP143 Kozhikode l</strain>
        <strain evidence="7">IP164 Muthanga2</strain>
        <strain evidence="6">IP165 Thirunelli2</strain>
        <strain evidence="5">IP43 Chellama Vandalur</strain>
        <strain evidence="4">IP91 Thirunelli1</strain>
    </source>
</reference>
<dbReference type="EMBL" id="MN366294">
    <property type="protein sequence ID" value="QOE75087.1"/>
    <property type="molecule type" value="Genomic_DNA"/>
</dbReference>
<comment type="similarity">
    <text evidence="1">Belongs to the herpesviridae UL96 family.</text>
</comment>
<dbReference type="EMBL" id="MN366293">
    <property type="protein sequence ID" value="QOE74966.1"/>
    <property type="molecule type" value="Genomic_DNA"/>
</dbReference>
<evidence type="ECO:0000313" key="8">
    <source>
        <dbReference type="EMBL" id="QOE75087.1"/>
    </source>
</evidence>
<gene>
    <name evidence="3" type="primary">U68</name>
</gene>
<reference evidence="7" key="10">
    <citation type="submission" date="2019-08" db="EMBL/GenBank/DDBJ databases">
        <title>Annotated Complete DNA Sequences of Six EEHV1A Genomes from Lethal HD Cases in Young Asian Elephants in India.</title>
        <authorList>
            <person name="Krishnankutty S.P."/>
            <person name="Zachariah A."/>
            <person name="Maheswari U."/>
            <person name="Heaggans S.Y."/>
            <person name="Muraleedharan M."/>
            <person name="Velayutham D."/>
            <person name="Santhosh S."/>
            <person name="Hayward G.S."/>
        </authorList>
    </citation>
    <scope>NUCLEOTIDE SEQUENCE</scope>
    <source>
        <strain evidence="7">IP164 Muthanga2</strain>
    </source>
</reference>
<dbReference type="Proteomes" id="UP000157603">
    <property type="component" value="Segment"/>
</dbReference>
<reference evidence="4" key="9">
    <citation type="submission" date="2019-08" db="EMBL/GenBank/DDBJ databases">
        <title>Annotated Complete DNA Sequences of Six EEHV1A Genomes from Lethal HD cases in Young Asian Elephants from India.</title>
        <authorList>
            <person name="Krishnankutty S.P."/>
            <person name="Zachariah A."/>
            <person name="Maheswari U."/>
            <person name="Heaggans S.Y."/>
            <person name="Muraleedharan M."/>
            <person name="Velayutham D."/>
            <person name="Santhosh S."/>
            <person name="Hayward G.S."/>
        </authorList>
    </citation>
    <scope>NUCLEOTIDE SEQUENCE</scope>
    <source>
        <strain evidence="4">IP91 Thirunelli1</strain>
    </source>
</reference>
<proteinExistence type="inferred from homology"/>
<evidence type="ECO:0000313" key="3">
    <source>
        <dbReference type="EMBL" id="AGG16104.1"/>
    </source>
</evidence>